<proteinExistence type="predicted"/>
<evidence type="ECO:0000313" key="3">
    <source>
        <dbReference type="EMBL" id="GMM54473.1"/>
    </source>
</evidence>
<gene>
    <name evidence="3" type="ORF">DAKH74_010890</name>
</gene>
<comment type="caution">
    <text evidence="3">The sequence shown here is derived from an EMBL/GenBank/DDBJ whole genome shotgun (WGS) entry which is preliminary data.</text>
</comment>
<evidence type="ECO:0000313" key="4">
    <source>
        <dbReference type="Proteomes" id="UP001377567"/>
    </source>
</evidence>
<protein>
    <submittedName>
        <fullName evidence="3">Uncharacterized protein</fullName>
    </submittedName>
</protein>
<evidence type="ECO:0000256" key="2">
    <source>
        <dbReference type="SAM" id="Phobius"/>
    </source>
</evidence>
<feature type="compositionally biased region" description="Basic and acidic residues" evidence="1">
    <location>
        <begin position="137"/>
        <end position="146"/>
    </location>
</feature>
<sequence length="195" mass="21551">MSKYLVENVAGVHIPSFLLGLLGSILLYFLSPGIALVLGGLLSFFRFLVICGGVVGVGYFAYMNRAKLGQINYQDGNNDVGRKSVAAHEVNIGGNTKNGGEFKYFDIPVTRLNQGTPPTLPPRSIQNSPEAGNQRYDAPHKENPRRKVIEELNDDETDPMKMNESINLDIMGSKTQVRNRNERYSNFVNMAGGKR</sequence>
<accession>A0AAV5RTB5</accession>
<keyword evidence="4" id="KW-1185">Reference proteome</keyword>
<keyword evidence="2" id="KW-0472">Membrane</keyword>
<name>A0AAV5RTB5_MAUHU</name>
<reference evidence="3 4" key="1">
    <citation type="journal article" date="2023" name="Elife">
        <title>Identification of key yeast species and microbe-microbe interactions impacting larval growth of Drosophila in the wild.</title>
        <authorList>
            <person name="Mure A."/>
            <person name="Sugiura Y."/>
            <person name="Maeda R."/>
            <person name="Honda K."/>
            <person name="Sakurai N."/>
            <person name="Takahashi Y."/>
            <person name="Watada M."/>
            <person name="Katoh T."/>
            <person name="Gotoh A."/>
            <person name="Gotoh Y."/>
            <person name="Taniguchi I."/>
            <person name="Nakamura K."/>
            <person name="Hayashi T."/>
            <person name="Katayama T."/>
            <person name="Uemura T."/>
            <person name="Hattori Y."/>
        </authorList>
    </citation>
    <scope>NUCLEOTIDE SEQUENCE [LARGE SCALE GENOMIC DNA]</scope>
    <source>
        <strain evidence="3 4">KH-74</strain>
    </source>
</reference>
<dbReference type="AlphaFoldDB" id="A0AAV5RTB5"/>
<organism evidence="3 4">
    <name type="scientific">Maudiozyma humilis</name>
    <name type="common">Sour dough yeast</name>
    <name type="synonym">Kazachstania humilis</name>
    <dbReference type="NCBI Taxonomy" id="51915"/>
    <lineage>
        <taxon>Eukaryota</taxon>
        <taxon>Fungi</taxon>
        <taxon>Dikarya</taxon>
        <taxon>Ascomycota</taxon>
        <taxon>Saccharomycotina</taxon>
        <taxon>Saccharomycetes</taxon>
        <taxon>Saccharomycetales</taxon>
        <taxon>Saccharomycetaceae</taxon>
        <taxon>Maudiozyma</taxon>
    </lineage>
</organism>
<keyword evidence="2" id="KW-1133">Transmembrane helix</keyword>
<feature type="region of interest" description="Disordered" evidence="1">
    <location>
        <begin position="115"/>
        <end position="146"/>
    </location>
</feature>
<feature type="transmembrane region" description="Helical" evidence="2">
    <location>
        <begin position="36"/>
        <end position="62"/>
    </location>
</feature>
<dbReference type="Proteomes" id="UP001377567">
    <property type="component" value="Unassembled WGS sequence"/>
</dbReference>
<evidence type="ECO:0000256" key="1">
    <source>
        <dbReference type="SAM" id="MobiDB-lite"/>
    </source>
</evidence>
<feature type="transmembrane region" description="Helical" evidence="2">
    <location>
        <begin position="12"/>
        <end position="30"/>
    </location>
</feature>
<dbReference type="EMBL" id="BTGD01000003">
    <property type="protein sequence ID" value="GMM54473.1"/>
    <property type="molecule type" value="Genomic_DNA"/>
</dbReference>
<keyword evidence="2" id="KW-0812">Transmembrane</keyword>